<sequence length="71" mass="7761">MIGLRGRGSIDPVRVLLDLPISASRDCIETRDIAQLQLNQVREKLAALRSLEHRLEFKDMASPAKAGGCCG</sequence>
<dbReference type="RefSeq" id="WP_183459466.1">
    <property type="nucleotide sequence ID" value="NZ_CP050296.1"/>
</dbReference>
<evidence type="ECO:0000259" key="1">
    <source>
        <dbReference type="Pfam" id="PF09278"/>
    </source>
</evidence>
<dbReference type="Pfam" id="PF09278">
    <property type="entry name" value="MerR-DNA-bind"/>
    <property type="match status" value="1"/>
</dbReference>
<dbReference type="SUPFAM" id="SSF46955">
    <property type="entry name" value="Putative DNA-binding domain"/>
    <property type="match status" value="1"/>
</dbReference>
<organism evidence="2 3">
    <name type="scientific">Mesorhizobium huakuii</name>
    <dbReference type="NCBI Taxonomy" id="28104"/>
    <lineage>
        <taxon>Bacteria</taxon>
        <taxon>Pseudomonadati</taxon>
        <taxon>Pseudomonadota</taxon>
        <taxon>Alphaproteobacteria</taxon>
        <taxon>Hyphomicrobiales</taxon>
        <taxon>Phyllobacteriaceae</taxon>
        <taxon>Mesorhizobium</taxon>
    </lineage>
</organism>
<name>A0A7G6T171_9HYPH</name>
<dbReference type="Gene3D" id="1.10.1660.10">
    <property type="match status" value="1"/>
</dbReference>
<evidence type="ECO:0000313" key="2">
    <source>
        <dbReference type="EMBL" id="QND60503.1"/>
    </source>
</evidence>
<reference evidence="3" key="1">
    <citation type="journal article" date="2020" name="Mol. Plant Microbe">
        <title>Rhizobial microsymbionts of the narrowly endemic Oxytropis species growing in Kamchatka are characterized by significant genetic diversity and possess a set of genes that are associated with T3SS and T6SS secretion systems and can affect the development of symbiosis.</title>
        <authorList>
            <person name="Safronova V."/>
            <person name="Guro P."/>
            <person name="Sazanova A."/>
            <person name="Kuznetsova I."/>
            <person name="Belimov A."/>
            <person name="Yakubov V."/>
            <person name="Chirak E."/>
            <person name="Afonin A."/>
            <person name="Gogolev Y."/>
            <person name="Andronov E."/>
            <person name="Tikhonovich I."/>
        </authorList>
    </citation>
    <scope>NUCLEOTIDE SEQUENCE [LARGE SCALE GENOMIC DNA]</scope>
    <source>
        <strain evidence="3">583</strain>
    </source>
</reference>
<proteinExistence type="predicted"/>
<dbReference type="InterPro" id="IPR009061">
    <property type="entry name" value="DNA-bd_dom_put_sf"/>
</dbReference>
<accession>A0A7G6T171</accession>
<dbReference type="Proteomes" id="UP000515465">
    <property type="component" value="Chromosome"/>
</dbReference>
<evidence type="ECO:0000313" key="3">
    <source>
        <dbReference type="Proteomes" id="UP000515465"/>
    </source>
</evidence>
<dbReference type="EMBL" id="CP050296">
    <property type="protein sequence ID" value="QND60503.1"/>
    <property type="molecule type" value="Genomic_DNA"/>
</dbReference>
<feature type="domain" description="Transcription regulator MerR DNA binding" evidence="1">
    <location>
        <begin position="9"/>
        <end position="55"/>
    </location>
</feature>
<dbReference type="InterPro" id="IPR015358">
    <property type="entry name" value="Tscrpt_reg_MerR_DNA-bd"/>
</dbReference>
<dbReference type="AlphaFoldDB" id="A0A7G6T171"/>
<protein>
    <recommendedName>
        <fullName evidence="1">Transcription regulator MerR DNA binding domain-containing protein</fullName>
    </recommendedName>
</protein>
<gene>
    <name evidence="2" type="ORF">HB778_31135</name>
</gene>